<reference evidence="5 6" key="1">
    <citation type="submission" date="2023-02" db="EMBL/GenBank/DDBJ databases">
        <title>Genome sequence of Mucilaginibacter jinjuensis strain KACC 16571.</title>
        <authorList>
            <person name="Kim S."/>
            <person name="Heo J."/>
            <person name="Kwon S.-W."/>
        </authorList>
    </citation>
    <scope>NUCLEOTIDE SEQUENCE [LARGE SCALE GENOMIC DNA]</scope>
    <source>
        <strain evidence="5 6">KACC 16571</strain>
    </source>
</reference>
<dbReference type="SUPFAM" id="SSF55874">
    <property type="entry name" value="ATPase domain of HSP90 chaperone/DNA topoisomerase II/histidine kinase"/>
    <property type="match status" value="1"/>
</dbReference>
<evidence type="ECO:0000256" key="2">
    <source>
        <dbReference type="ARBA" id="ARBA00022741"/>
    </source>
</evidence>
<accession>A0ABY7T5L6</accession>
<dbReference type="InterPro" id="IPR020568">
    <property type="entry name" value="Ribosomal_Su5_D2-typ_SF"/>
</dbReference>
<sequence>MQEKGTISIHTENIFPIIKKFLYSDNEIFLRELVSNAVDATQKIKRLASLGQYNGELGKLQVEVALDAENKTITISDNGLGMTADEIKKYINQIAFSGATEFMEKFKEAKDANEIIGRFGLGFYSAFMVADTVEINTLSYQDGAEPAHWTCDGSTTFEITTGTRTTRGTDIILHVNAESEEFLNKQRLQDILDKYAKFLPVPIKFGTNEQQEEDGQDEEGKPKYKTVETDNIINETNPIWTKSPNELKDEDYLAFYKELYPFSEDPLFWIHLNVDYPFNLTGVLYFPKLKNDYEFQRNKIKLYSRQVFITDEVKDIVPEFLMLLHGVIDSPDIPLNVSRSFLQADSNVKKINSYITKKVADKLAELFKNDRKAYEDKWNDIGLFVKYGFLSDDKFYDKAKDFVLLKNTAKETFTLNEYKEKVEAEQTDKDGQLVYIYTNDPAKQDAFIQSANRKGYDVLLMDSPIDTHFVSHLEQKLDKTSLKRVDADVADKLIKKEDAPAHILTDEQSASVKTIFDSAINKPAFKVELESLSPDELPVTVTMDEFMRRMKDMAAMGGGMSFYGQMPDNYKVVVNANHKLITRILGEENADTQAQLAKQAFDLALLSQGLLTGAELTEFVNRSVSLI</sequence>
<dbReference type="NCBIfam" id="NF003555">
    <property type="entry name" value="PRK05218.1"/>
    <property type="match status" value="1"/>
</dbReference>
<dbReference type="Gene3D" id="3.30.565.10">
    <property type="entry name" value="Histidine kinase-like ATPase, C-terminal domain"/>
    <property type="match status" value="1"/>
</dbReference>
<evidence type="ECO:0000313" key="6">
    <source>
        <dbReference type="Proteomes" id="UP001216139"/>
    </source>
</evidence>
<dbReference type="Gene3D" id="1.20.120.790">
    <property type="entry name" value="Heat shock protein 90, C-terminal domain"/>
    <property type="match status" value="1"/>
</dbReference>
<dbReference type="SUPFAM" id="SSF54211">
    <property type="entry name" value="Ribosomal protein S5 domain 2-like"/>
    <property type="match status" value="1"/>
</dbReference>
<evidence type="ECO:0000313" key="5">
    <source>
        <dbReference type="EMBL" id="WCT10552.1"/>
    </source>
</evidence>
<dbReference type="PRINTS" id="PR00775">
    <property type="entry name" value="HEATSHOCK90"/>
</dbReference>
<dbReference type="EMBL" id="CP117167">
    <property type="protein sequence ID" value="WCT10552.1"/>
    <property type="molecule type" value="Genomic_DNA"/>
</dbReference>
<keyword evidence="6" id="KW-1185">Reference proteome</keyword>
<dbReference type="InterPro" id="IPR001404">
    <property type="entry name" value="Hsp90_fam"/>
</dbReference>
<proteinExistence type="inferred from homology"/>
<dbReference type="Gene3D" id="3.30.230.80">
    <property type="match status" value="1"/>
</dbReference>
<evidence type="ECO:0000256" key="1">
    <source>
        <dbReference type="ARBA" id="ARBA00008239"/>
    </source>
</evidence>
<dbReference type="Pfam" id="PF13589">
    <property type="entry name" value="HATPase_c_3"/>
    <property type="match status" value="1"/>
</dbReference>
<evidence type="ECO:0000256" key="4">
    <source>
        <dbReference type="ARBA" id="ARBA00023186"/>
    </source>
</evidence>
<dbReference type="RefSeq" id="WP_273628741.1">
    <property type="nucleotide sequence ID" value="NZ_CP117167.1"/>
</dbReference>
<dbReference type="Proteomes" id="UP001216139">
    <property type="component" value="Chromosome"/>
</dbReference>
<gene>
    <name evidence="5" type="primary">htpG</name>
    <name evidence="5" type="ORF">PQO05_17585</name>
</gene>
<dbReference type="PIRSF" id="PIRSF002583">
    <property type="entry name" value="Hsp90"/>
    <property type="match status" value="1"/>
</dbReference>
<organism evidence="5 6">
    <name type="scientific">Mucilaginibacter jinjuensis</name>
    <dbReference type="NCBI Taxonomy" id="1176721"/>
    <lineage>
        <taxon>Bacteria</taxon>
        <taxon>Pseudomonadati</taxon>
        <taxon>Bacteroidota</taxon>
        <taxon>Sphingobacteriia</taxon>
        <taxon>Sphingobacteriales</taxon>
        <taxon>Sphingobacteriaceae</taxon>
        <taxon>Mucilaginibacter</taxon>
    </lineage>
</organism>
<name>A0ABY7T5L6_9SPHI</name>
<dbReference type="InterPro" id="IPR037196">
    <property type="entry name" value="HSP90_C"/>
</dbReference>
<dbReference type="CDD" id="cd16927">
    <property type="entry name" value="HATPase_Hsp90-like"/>
    <property type="match status" value="1"/>
</dbReference>
<comment type="similarity">
    <text evidence="1">Belongs to the heat shock protein 90 family.</text>
</comment>
<dbReference type="InterPro" id="IPR036890">
    <property type="entry name" value="HATPase_C_sf"/>
</dbReference>
<dbReference type="Gene3D" id="3.40.50.11260">
    <property type="match status" value="1"/>
</dbReference>
<keyword evidence="4" id="KW-0143">Chaperone</keyword>
<dbReference type="Pfam" id="PF00183">
    <property type="entry name" value="HSP90"/>
    <property type="match status" value="1"/>
</dbReference>
<keyword evidence="3" id="KW-0067">ATP-binding</keyword>
<keyword evidence="2" id="KW-0547">Nucleotide-binding</keyword>
<dbReference type="SUPFAM" id="SSF110942">
    <property type="entry name" value="HSP90 C-terminal domain"/>
    <property type="match status" value="1"/>
</dbReference>
<evidence type="ECO:0000256" key="3">
    <source>
        <dbReference type="ARBA" id="ARBA00022840"/>
    </source>
</evidence>
<dbReference type="PANTHER" id="PTHR11528">
    <property type="entry name" value="HEAT SHOCK PROTEIN 90 FAMILY MEMBER"/>
    <property type="match status" value="1"/>
</dbReference>
<dbReference type="InterPro" id="IPR020575">
    <property type="entry name" value="Hsp90_N"/>
</dbReference>
<protein>
    <submittedName>
        <fullName evidence="5">Molecular chaperone HtpG</fullName>
    </submittedName>
</protein>